<evidence type="ECO:0000256" key="6">
    <source>
        <dbReference type="SAM" id="MobiDB-lite"/>
    </source>
</evidence>
<dbReference type="PANTHER" id="PTHR13887:SF14">
    <property type="entry name" value="DISULFIDE BOND FORMATION PROTEIN D"/>
    <property type="match status" value="1"/>
</dbReference>
<dbReference type="InterPro" id="IPR012336">
    <property type="entry name" value="Thioredoxin-like_fold"/>
</dbReference>
<organism evidence="8 9">
    <name type="scientific">Rathayibacter iranicus</name>
    <dbReference type="NCBI Taxonomy" id="59737"/>
    <lineage>
        <taxon>Bacteria</taxon>
        <taxon>Bacillati</taxon>
        <taxon>Actinomycetota</taxon>
        <taxon>Actinomycetes</taxon>
        <taxon>Micrococcales</taxon>
        <taxon>Microbacteriaceae</taxon>
        <taxon>Rathayibacter</taxon>
    </lineage>
</organism>
<dbReference type="EMBL" id="CP028130">
    <property type="protein sequence ID" value="AZZ56777.1"/>
    <property type="molecule type" value="Genomic_DNA"/>
</dbReference>
<dbReference type="Pfam" id="PF13462">
    <property type="entry name" value="Thioredoxin_4"/>
    <property type="match status" value="1"/>
</dbReference>
<reference evidence="8 9" key="1">
    <citation type="submission" date="2018-03" db="EMBL/GenBank/DDBJ databases">
        <title>Bacteriophage NCPPB3778 and a type I-E CRISPR drive the evolution of the US Biological Select Agent, Rathayibacter toxicus.</title>
        <authorList>
            <person name="Davis E.W.II."/>
            <person name="Tabima J.F."/>
            <person name="Weisberg A.J."/>
            <person name="Dantas Lopes L."/>
            <person name="Wiseman M.S."/>
            <person name="Wiseman M.S."/>
            <person name="Pupko T."/>
            <person name="Belcher M.S."/>
            <person name="Sechler A.J."/>
            <person name="Tancos M.A."/>
            <person name="Schroeder B.K."/>
            <person name="Murray T.D."/>
            <person name="Luster D.G."/>
            <person name="Schneider W.L."/>
            <person name="Rogers E."/>
            <person name="Andreote F.D."/>
            <person name="Grunwald N.J."/>
            <person name="Putnam M.L."/>
            <person name="Chang J.H."/>
        </authorList>
    </citation>
    <scope>NUCLEOTIDE SEQUENCE [LARGE SCALE GENOMIC DNA]</scope>
    <source>
        <strain evidence="8 9">NCCPB 2253</strain>
    </source>
</reference>
<dbReference type="PROSITE" id="PS51352">
    <property type="entry name" value="THIOREDOXIN_2"/>
    <property type="match status" value="1"/>
</dbReference>
<dbReference type="Proteomes" id="UP000283946">
    <property type="component" value="Chromosome"/>
</dbReference>
<evidence type="ECO:0000256" key="3">
    <source>
        <dbReference type="ARBA" id="ARBA00023002"/>
    </source>
</evidence>
<evidence type="ECO:0000256" key="4">
    <source>
        <dbReference type="ARBA" id="ARBA00023157"/>
    </source>
</evidence>
<dbReference type="AlphaFoldDB" id="A0AAD1AEF3"/>
<gene>
    <name evidence="8" type="ORF">C7V51_13515</name>
</gene>
<dbReference type="SUPFAM" id="SSF52833">
    <property type="entry name" value="Thioredoxin-like"/>
    <property type="match status" value="1"/>
</dbReference>
<dbReference type="PANTHER" id="PTHR13887">
    <property type="entry name" value="GLUTATHIONE S-TRANSFERASE KAPPA"/>
    <property type="match status" value="1"/>
</dbReference>
<feature type="domain" description="Thioredoxin" evidence="7">
    <location>
        <begin position="38"/>
        <end position="242"/>
    </location>
</feature>
<comment type="similarity">
    <text evidence="1">Belongs to the thioredoxin family. DsbA subfamily.</text>
</comment>
<accession>A0AAD1AEF3</accession>
<protein>
    <submittedName>
        <fullName evidence="8">DsbA family protein</fullName>
    </submittedName>
</protein>
<dbReference type="InterPro" id="IPR013766">
    <property type="entry name" value="Thioredoxin_domain"/>
</dbReference>
<dbReference type="RefSeq" id="WP_104265991.1">
    <property type="nucleotide sequence ID" value="NZ_CP028130.1"/>
</dbReference>
<proteinExistence type="inferred from homology"/>
<keyword evidence="2" id="KW-0732">Signal</keyword>
<name>A0AAD1AEF3_9MICO</name>
<evidence type="ECO:0000313" key="9">
    <source>
        <dbReference type="Proteomes" id="UP000283946"/>
    </source>
</evidence>
<keyword evidence="3" id="KW-0560">Oxidoreductase</keyword>
<evidence type="ECO:0000256" key="2">
    <source>
        <dbReference type="ARBA" id="ARBA00022729"/>
    </source>
</evidence>
<keyword evidence="5" id="KW-0676">Redox-active center</keyword>
<keyword evidence="4" id="KW-1015">Disulfide bond</keyword>
<dbReference type="InterPro" id="IPR036249">
    <property type="entry name" value="Thioredoxin-like_sf"/>
</dbReference>
<sequence>MSRPQPNSAVLQAKLRRTRFVVVALVAAILFLGVVALARGESEATPLASPGATGSATEAQQKPRIERRDANDPAAIGSVDAPVVLTEWTDLRCPFCAQFGRETFPSIVQDYVDSGKVRVEFRDVAFFGEQSEQASVAAHAAGRQGLFAAYLDTVFRAAPESGHPDLPREKLLDFARTAQVPDLARFEADLDDPSLLQAVQQETVSAQRLGVTSVPFFVADGTAISGAQPADHFRSFLDSALAGA</sequence>
<dbReference type="GO" id="GO:0016491">
    <property type="term" value="F:oxidoreductase activity"/>
    <property type="evidence" value="ECO:0007669"/>
    <property type="project" value="UniProtKB-KW"/>
</dbReference>
<evidence type="ECO:0000259" key="7">
    <source>
        <dbReference type="PROSITE" id="PS51352"/>
    </source>
</evidence>
<feature type="region of interest" description="Disordered" evidence="6">
    <location>
        <begin position="45"/>
        <end position="72"/>
    </location>
</feature>
<dbReference type="KEGG" id="ria:C7V51_13515"/>
<evidence type="ECO:0000313" key="8">
    <source>
        <dbReference type="EMBL" id="AZZ56777.1"/>
    </source>
</evidence>
<feature type="compositionally biased region" description="Basic and acidic residues" evidence="6">
    <location>
        <begin position="61"/>
        <end position="71"/>
    </location>
</feature>
<evidence type="ECO:0000256" key="5">
    <source>
        <dbReference type="ARBA" id="ARBA00023284"/>
    </source>
</evidence>
<dbReference type="Gene3D" id="3.40.30.10">
    <property type="entry name" value="Glutaredoxin"/>
    <property type="match status" value="1"/>
</dbReference>
<evidence type="ECO:0000256" key="1">
    <source>
        <dbReference type="ARBA" id="ARBA00005791"/>
    </source>
</evidence>